<evidence type="ECO:0000259" key="3">
    <source>
        <dbReference type="Pfam" id="PF00724"/>
    </source>
</evidence>
<comment type="caution">
    <text evidence="4">The sequence shown here is derived from an EMBL/GenBank/DDBJ whole genome shotgun (WGS) entry which is preliminary data.</text>
</comment>
<dbReference type="PANTHER" id="PTHR43656:SF2">
    <property type="entry name" value="BINDING OXIDOREDUCTASE, PUTATIVE (AFU_ORTHOLOGUE AFUA_2G08260)-RELATED"/>
    <property type="match status" value="1"/>
</dbReference>
<dbReference type="GO" id="GO:0016491">
    <property type="term" value="F:oxidoreductase activity"/>
    <property type="evidence" value="ECO:0007669"/>
    <property type="project" value="UniProtKB-KW"/>
</dbReference>
<dbReference type="CDD" id="cd04733">
    <property type="entry name" value="OYE_like_2_FMN"/>
    <property type="match status" value="1"/>
</dbReference>
<keyword evidence="1" id="KW-0285">Flavoprotein</keyword>
<proteinExistence type="predicted"/>
<dbReference type="InterPro" id="IPR001155">
    <property type="entry name" value="OxRdtase_FMN_N"/>
</dbReference>
<accession>A0A2T0W837</accession>
<dbReference type="AlphaFoldDB" id="A0A2T0W837"/>
<dbReference type="Proteomes" id="UP000238205">
    <property type="component" value="Unassembled WGS sequence"/>
</dbReference>
<dbReference type="GO" id="GO:0010181">
    <property type="term" value="F:FMN binding"/>
    <property type="evidence" value="ECO:0007669"/>
    <property type="project" value="InterPro"/>
</dbReference>
<evidence type="ECO:0000313" key="4">
    <source>
        <dbReference type="EMBL" id="PRY82836.1"/>
    </source>
</evidence>
<dbReference type="OrthoDB" id="9772736at2"/>
<sequence>MNKLEVERSLILPNNVVVKNRFFKSAMSETLADRFNSPSALLVSLYKQWAEGGAGIVVTGNIMIDRDALGEPGNVVIDDERDLARLKEWAAAGSINNTKVWVQLNHPGRQSPRSLSKEPVAPSALSLDKKYRSFFSPPRELTTEEVKEIIQKFIRSAQIIRKAGFNGVQIHGAHGYLVSQFLSPLSNQRQDDYGGSSENRMRFLIDIYSGIREVLGPDFSISVKLNSSDFNEGGFNEKAALKVMTKLSDLGIDLIEISGGNYENPRMFAEADGEEVFFIDYAKKLKSVISSPIVVTGGFRTLLTMEKALNEKKTDMIGLARPLVLYPDLPQRMMEGKLSEVTMPRLTTNIPLLDGKAGGFMGISYYEQQIKRIADGKAPVIHENGWKPIFSTLKAHGLSVLMPRRFS</sequence>
<protein>
    <submittedName>
        <fullName evidence="4">2,4-dienoyl-CoA reductase-like NADH-dependent reductase (Old Yellow Enzyme family)</fullName>
    </submittedName>
</protein>
<dbReference type="Gene3D" id="3.20.20.70">
    <property type="entry name" value="Aldolase class I"/>
    <property type="match status" value="1"/>
</dbReference>
<reference evidence="4 5" key="1">
    <citation type="submission" date="2018-03" db="EMBL/GenBank/DDBJ databases">
        <title>Genomic Encyclopedia of Archaeal and Bacterial Type Strains, Phase II (KMG-II): from individual species to whole genera.</title>
        <authorList>
            <person name="Goeker M."/>
        </authorList>
    </citation>
    <scope>NUCLEOTIDE SEQUENCE [LARGE SCALE GENOMIC DNA]</scope>
    <source>
        <strain evidence="4 5">DSM 13175</strain>
    </source>
</reference>
<dbReference type="InterPro" id="IPR013785">
    <property type="entry name" value="Aldolase_TIM"/>
</dbReference>
<evidence type="ECO:0000256" key="1">
    <source>
        <dbReference type="ARBA" id="ARBA00022630"/>
    </source>
</evidence>
<dbReference type="EMBL" id="PVTO01000008">
    <property type="protein sequence ID" value="PRY82836.1"/>
    <property type="molecule type" value="Genomic_DNA"/>
</dbReference>
<dbReference type="Pfam" id="PF00724">
    <property type="entry name" value="Oxidored_FMN"/>
    <property type="match status" value="1"/>
</dbReference>
<keyword evidence="5" id="KW-1185">Reference proteome</keyword>
<evidence type="ECO:0000256" key="2">
    <source>
        <dbReference type="ARBA" id="ARBA00023002"/>
    </source>
</evidence>
<keyword evidence="2" id="KW-0560">Oxidoreductase</keyword>
<organism evidence="4 5">
    <name type="scientific">Alkalibacterium olivapovliticus</name>
    <dbReference type="NCBI Taxonomy" id="99907"/>
    <lineage>
        <taxon>Bacteria</taxon>
        <taxon>Bacillati</taxon>
        <taxon>Bacillota</taxon>
        <taxon>Bacilli</taxon>
        <taxon>Lactobacillales</taxon>
        <taxon>Carnobacteriaceae</taxon>
        <taxon>Alkalibacterium</taxon>
    </lineage>
</organism>
<gene>
    <name evidence="4" type="ORF">CLV38_10844</name>
</gene>
<dbReference type="PANTHER" id="PTHR43656">
    <property type="entry name" value="BINDING OXIDOREDUCTASE, PUTATIVE (AFU_ORTHOLOGUE AFUA_2G08260)-RELATED"/>
    <property type="match status" value="1"/>
</dbReference>
<dbReference type="InterPro" id="IPR051799">
    <property type="entry name" value="NADH_flavin_oxidoreductase"/>
</dbReference>
<dbReference type="RefSeq" id="WP_106192529.1">
    <property type="nucleotide sequence ID" value="NZ_PVTO01000008.1"/>
</dbReference>
<dbReference type="SUPFAM" id="SSF51395">
    <property type="entry name" value="FMN-linked oxidoreductases"/>
    <property type="match status" value="1"/>
</dbReference>
<feature type="domain" description="NADH:flavin oxidoreductase/NADH oxidase N-terminal" evidence="3">
    <location>
        <begin position="15"/>
        <end position="336"/>
    </location>
</feature>
<evidence type="ECO:0000313" key="5">
    <source>
        <dbReference type="Proteomes" id="UP000238205"/>
    </source>
</evidence>
<name>A0A2T0W837_9LACT</name>